<dbReference type="InterPro" id="IPR050194">
    <property type="entry name" value="Glycosyltransferase_grp1"/>
</dbReference>
<protein>
    <submittedName>
        <fullName evidence="3">Glycosyl transferase family 1</fullName>
    </submittedName>
</protein>
<dbReference type="InterPro" id="IPR001296">
    <property type="entry name" value="Glyco_trans_1"/>
</dbReference>
<dbReference type="GeneID" id="35121841"/>
<dbReference type="SUPFAM" id="SSF53756">
    <property type="entry name" value="UDP-Glycosyltransferase/glycogen phosphorylase"/>
    <property type="match status" value="1"/>
</dbReference>
<dbReference type="PANTHER" id="PTHR45947:SF3">
    <property type="entry name" value="SULFOQUINOVOSYL TRANSFERASE SQD2"/>
    <property type="match status" value="1"/>
</dbReference>
<dbReference type="Gene3D" id="3.40.50.2000">
    <property type="entry name" value="Glycogen Phosphorylase B"/>
    <property type="match status" value="2"/>
</dbReference>
<name>A0A2H4VDQ5_9EURY</name>
<feature type="domain" description="Glycosyltransferase subfamily 4-like N-terminal" evidence="2">
    <location>
        <begin position="28"/>
        <end position="192"/>
    </location>
</feature>
<evidence type="ECO:0000313" key="4">
    <source>
        <dbReference type="Proteomes" id="UP000232806"/>
    </source>
</evidence>
<dbReference type="InterPro" id="IPR028098">
    <property type="entry name" value="Glyco_trans_4-like_N"/>
</dbReference>
<dbReference type="Pfam" id="PF00534">
    <property type="entry name" value="Glycos_transf_1"/>
    <property type="match status" value="1"/>
</dbReference>
<feature type="domain" description="Glycosyl transferase family 1" evidence="1">
    <location>
        <begin position="201"/>
        <end position="368"/>
    </location>
</feature>
<dbReference type="PANTHER" id="PTHR45947">
    <property type="entry name" value="SULFOQUINOVOSYL TRANSFERASE SQD2"/>
    <property type="match status" value="1"/>
</dbReference>
<evidence type="ECO:0000313" key="3">
    <source>
        <dbReference type="EMBL" id="AUB56226.1"/>
    </source>
</evidence>
<dbReference type="Proteomes" id="UP000232806">
    <property type="component" value="Chromosome"/>
</dbReference>
<dbReference type="RefSeq" id="WP_100906200.1">
    <property type="nucleotide sequence ID" value="NZ_CP017766.1"/>
</dbReference>
<dbReference type="CDD" id="cd03801">
    <property type="entry name" value="GT4_PimA-like"/>
    <property type="match status" value="1"/>
</dbReference>
<dbReference type="AlphaFoldDB" id="A0A2H4VDQ5"/>
<evidence type="ECO:0000259" key="1">
    <source>
        <dbReference type="Pfam" id="PF00534"/>
    </source>
</evidence>
<dbReference type="OrthoDB" id="132546at2157"/>
<evidence type="ECO:0000259" key="2">
    <source>
        <dbReference type="Pfam" id="PF13439"/>
    </source>
</evidence>
<accession>A0A2H4VDQ5</accession>
<dbReference type="EMBL" id="CP017766">
    <property type="protein sequence ID" value="AUB56226.1"/>
    <property type="molecule type" value="Genomic_DNA"/>
</dbReference>
<dbReference type="GO" id="GO:0016757">
    <property type="term" value="F:glycosyltransferase activity"/>
    <property type="evidence" value="ECO:0007669"/>
    <property type="project" value="InterPro"/>
</dbReference>
<keyword evidence="3" id="KW-0808">Transferase</keyword>
<reference evidence="3 4" key="1">
    <citation type="submission" date="2016-10" db="EMBL/GenBank/DDBJ databases">
        <title>Comparative genomics between deep and shallow subseafloor isolates.</title>
        <authorList>
            <person name="Ishii S."/>
            <person name="Miller J.R."/>
            <person name="Sutton G."/>
            <person name="Suzuki S."/>
            <person name="Methe B."/>
            <person name="Inagaki F."/>
            <person name="Imachi H."/>
        </authorList>
    </citation>
    <scope>NUCLEOTIDE SEQUENCE [LARGE SCALE GENOMIC DNA]</scope>
    <source>
        <strain evidence="3 4">MO-MB1</strain>
    </source>
</reference>
<proteinExistence type="predicted"/>
<organism evidence="3 4">
    <name type="scientific">Methanobacterium subterraneum</name>
    <dbReference type="NCBI Taxonomy" id="59277"/>
    <lineage>
        <taxon>Archaea</taxon>
        <taxon>Methanobacteriati</taxon>
        <taxon>Methanobacteriota</taxon>
        <taxon>Methanomada group</taxon>
        <taxon>Methanobacteria</taxon>
        <taxon>Methanobacteriales</taxon>
        <taxon>Methanobacteriaceae</taxon>
        <taxon>Methanobacterium</taxon>
    </lineage>
</organism>
<sequence>MRIGYFIGHFPYPHRLQDDIYIKKYAHGGVEMAAYHLARHMVEKSEDVDIFTTAIGKNDEEQSNGLKIHRYATSFKVASANVSFKLWREPLNYELDVVHAHSPIPYSDLPALRYAKRYKVPFVVSYHFDGQETGGSFLRNSGVILYNRLFLSKVLDQAEVILVGTRTYANESPHLKEFHDKIRVVPYGINLKEFQISCSPKEARQKLNLPLEGDLILFFGSLVPYKGPEVLIKALKLLEHKSAHVVFAGRGPMEMDLRQLSQELGVENQVIFAGFVPEELKKYYYRAADIFCLPSVTMAESFGIVNLEAMASSLPVVASRLGGLPEVVRDGKNGLLVEPKVVGDLASKLSLLLENPTLRHKLGKNGRKIAENYNWDRVVDLIHKIYEEVL</sequence>
<gene>
    <name evidence="3" type="ORF">BK007_09525</name>
</gene>
<dbReference type="Pfam" id="PF13439">
    <property type="entry name" value="Glyco_transf_4"/>
    <property type="match status" value="1"/>
</dbReference>